<dbReference type="PANTHER" id="PTHR43179:SF10">
    <property type="entry name" value="GLYCOSYL TRANSFERASE"/>
    <property type="match status" value="1"/>
</dbReference>
<feature type="domain" description="Glycosyltransferase 2-like" evidence="1">
    <location>
        <begin position="23"/>
        <end position="170"/>
    </location>
</feature>
<keyword evidence="3" id="KW-1185">Reference proteome</keyword>
<dbReference type="InterPro" id="IPR001173">
    <property type="entry name" value="Glyco_trans_2-like"/>
</dbReference>
<name>A0ABT3TKX5_9GAMM</name>
<evidence type="ECO:0000313" key="2">
    <source>
        <dbReference type="EMBL" id="MCX2982960.1"/>
    </source>
</evidence>
<proteinExistence type="predicted"/>
<protein>
    <submittedName>
        <fullName evidence="2">Glycosyltransferase</fullName>
    </submittedName>
</protein>
<organism evidence="2 3">
    <name type="scientific">Candidatus Litorirhabdus singularis</name>
    <dbReference type="NCBI Taxonomy" id="2518993"/>
    <lineage>
        <taxon>Bacteria</taxon>
        <taxon>Pseudomonadati</taxon>
        <taxon>Pseudomonadota</taxon>
        <taxon>Gammaproteobacteria</taxon>
        <taxon>Cellvibrionales</taxon>
        <taxon>Halieaceae</taxon>
        <taxon>Candidatus Litorirhabdus</taxon>
    </lineage>
</organism>
<dbReference type="Gene3D" id="3.90.550.10">
    <property type="entry name" value="Spore Coat Polysaccharide Biosynthesis Protein SpsA, Chain A"/>
    <property type="match status" value="1"/>
</dbReference>
<gene>
    <name evidence="2" type="ORF">EYC98_19025</name>
</gene>
<dbReference type="SUPFAM" id="SSF53448">
    <property type="entry name" value="Nucleotide-diphospho-sugar transferases"/>
    <property type="match status" value="1"/>
</dbReference>
<sequence length="291" mass="32145">MTNSLRQSADSESGNNGLQRLSVAIVCFHSDLVMLANTIDSLERSLAELVASADIDATLTVVDNSCNKDYGQSLQGLLESRSGPELSSCSYIGATVNSGFGVAHNQALEQVGSDYHLILNPDVELAADAIGAAVAHLREHPEVVLASPSGTNDQGDNQYLCKRYPSVLVLALRAFAPQFLRKWFAGRMYEYEMRDMVAADVVAQVPLVSGCCMFVKTDAMRRAGGFCADYFMYFEDYDLSLRLATQGPVHFLPQVHIIHHGGYSARKGWKHIVMFARSGRRFFQTHGWRWI</sequence>
<evidence type="ECO:0000259" key="1">
    <source>
        <dbReference type="Pfam" id="PF00535"/>
    </source>
</evidence>
<dbReference type="InterPro" id="IPR029044">
    <property type="entry name" value="Nucleotide-diphossugar_trans"/>
</dbReference>
<dbReference type="EMBL" id="SHNN01000005">
    <property type="protein sequence ID" value="MCX2982960.1"/>
    <property type="molecule type" value="Genomic_DNA"/>
</dbReference>
<reference evidence="2" key="1">
    <citation type="submission" date="2019-02" db="EMBL/GenBank/DDBJ databases">
        <authorList>
            <person name="Li S.-H."/>
        </authorList>
    </citation>
    <scope>NUCLEOTIDE SEQUENCE</scope>
    <source>
        <strain evidence="2">IMCC14734</strain>
    </source>
</reference>
<dbReference type="RefSeq" id="WP_279246992.1">
    <property type="nucleotide sequence ID" value="NZ_SHNN01000005.1"/>
</dbReference>
<dbReference type="PANTHER" id="PTHR43179">
    <property type="entry name" value="RHAMNOSYLTRANSFERASE WBBL"/>
    <property type="match status" value="1"/>
</dbReference>
<dbReference type="Pfam" id="PF00535">
    <property type="entry name" value="Glycos_transf_2"/>
    <property type="match status" value="1"/>
</dbReference>
<evidence type="ECO:0000313" key="3">
    <source>
        <dbReference type="Proteomes" id="UP001143362"/>
    </source>
</evidence>
<dbReference type="Proteomes" id="UP001143362">
    <property type="component" value="Unassembled WGS sequence"/>
</dbReference>
<accession>A0ABT3TKX5</accession>
<comment type="caution">
    <text evidence="2">The sequence shown here is derived from an EMBL/GenBank/DDBJ whole genome shotgun (WGS) entry which is preliminary data.</text>
</comment>